<dbReference type="STRING" id="1237149.C900_04335"/>
<keyword evidence="2" id="KW-1185">Reference proteome</keyword>
<evidence type="ECO:0000313" key="1">
    <source>
        <dbReference type="EMBL" id="ELR73483.1"/>
    </source>
</evidence>
<dbReference type="AlphaFoldDB" id="L8JZ88"/>
<proteinExistence type="predicted"/>
<gene>
    <name evidence="1" type="ORF">C900_04335</name>
</gene>
<sequence length="40" mass="4455">MCHRKAQPWNTGFLGTHGRNEFEAFALVSMDAPKIAFTSS</sequence>
<accession>L8JZ88</accession>
<evidence type="ECO:0000313" key="2">
    <source>
        <dbReference type="Proteomes" id="UP000011135"/>
    </source>
</evidence>
<comment type="caution">
    <text evidence="1">The sequence shown here is derived from an EMBL/GenBank/DDBJ whole genome shotgun (WGS) entry which is preliminary data.</text>
</comment>
<name>L8JZ88_9BACT</name>
<protein>
    <submittedName>
        <fullName evidence="1">Uncharacterized protein</fullName>
    </submittedName>
</protein>
<dbReference type="Proteomes" id="UP000011135">
    <property type="component" value="Unassembled WGS sequence"/>
</dbReference>
<organism evidence="1 2">
    <name type="scientific">Fulvivirga imtechensis AK7</name>
    <dbReference type="NCBI Taxonomy" id="1237149"/>
    <lineage>
        <taxon>Bacteria</taxon>
        <taxon>Pseudomonadati</taxon>
        <taxon>Bacteroidota</taxon>
        <taxon>Cytophagia</taxon>
        <taxon>Cytophagales</taxon>
        <taxon>Fulvivirgaceae</taxon>
        <taxon>Fulvivirga</taxon>
    </lineage>
</organism>
<dbReference type="EMBL" id="AMZN01000006">
    <property type="protein sequence ID" value="ELR73483.1"/>
    <property type="molecule type" value="Genomic_DNA"/>
</dbReference>
<reference evidence="1 2" key="1">
    <citation type="submission" date="2012-12" db="EMBL/GenBank/DDBJ databases">
        <title>Genome assembly of Fulvivirga imtechensis AK7.</title>
        <authorList>
            <person name="Nupur N."/>
            <person name="Khatri I."/>
            <person name="Kumar R."/>
            <person name="Subramanian S."/>
            <person name="Pinnaka A."/>
        </authorList>
    </citation>
    <scope>NUCLEOTIDE SEQUENCE [LARGE SCALE GENOMIC DNA]</scope>
    <source>
        <strain evidence="1 2">AK7</strain>
    </source>
</reference>